<dbReference type="Proteomes" id="UP000231092">
    <property type="component" value="Unassembled WGS sequence"/>
</dbReference>
<reference evidence="2 3" key="1">
    <citation type="submission" date="2017-11" db="EMBL/GenBank/DDBJ databases">
        <title>Understudied soil microbes with underappreciated capabilities: Untangling the Clostridium saccharolyticum group.</title>
        <authorList>
            <person name="Leschine S."/>
        </authorList>
    </citation>
    <scope>NUCLEOTIDE SEQUENCE [LARGE SCALE GENOMIC DNA]</scope>
    <source>
        <strain evidence="2 3">18A</strain>
    </source>
</reference>
<proteinExistence type="predicted"/>
<evidence type="ECO:0000313" key="3">
    <source>
        <dbReference type="Proteomes" id="UP000231092"/>
    </source>
</evidence>
<organism evidence="2 3">
    <name type="scientific">[Clostridium] celerecrescens 18A</name>
    <dbReference type="NCBI Taxonomy" id="1286362"/>
    <lineage>
        <taxon>Bacteria</taxon>
        <taxon>Bacillati</taxon>
        <taxon>Bacillota</taxon>
        <taxon>Clostridia</taxon>
        <taxon>Lachnospirales</taxon>
        <taxon>Lachnospiraceae</taxon>
        <taxon>Lacrimispora</taxon>
    </lineage>
</organism>
<evidence type="ECO:0000313" key="2">
    <source>
        <dbReference type="EMBL" id="PJJ30189.1"/>
    </source>
</evidence>
<dbReference type="EMBL" id="PGET01000001">
    <property type="protein sequence ID" value="PJJ30189.1"/>
    <property type="molecule type" value="Genomic_DNA"/>
</dbReference>
<keyword evidence="1" id="KW-0472">Membrane</keyword>
<feature type="transmembrane region" description="Helical" evidence="1">
    <location>
        <begin position="90"/>
        <end position="109"/>
    </location>
</feature>
<keyword evidence="1" id="KW-0812">Transmembrane</keyword>
<protein>
    <submittedName>
        <fullName evidence="2">Uncharacterized protein</fullName>
    </submittedName>
</protein>
<accession>A0A2M8Z9T3</accession>
<name>A0A2M8Z9T3_9FIRM</name>
<evidence type="ECO:0000256" key="1">
    <source>
        <dbReference type="SAM" id="Phobius"/>
    </source>
</evidence>
<gene>
    <name evidence="2" type="ORF">H171_3776</name>
</gene>
<keyword evidence="1" id="KW-1133">Transmembrane helix</keyword>
<dbReference type="AlphaFoldDB" id="A0A2M8Z9T3"/>
<comment type="caution">
    <text evidence="2">The sequence shown here is derived from an EMBL/GenBank/DDBJ whole genome shotgun (WGS) entry which is preliminary data.</text>
</comment>
<dbReference type="RefSeq" id="WP_186802564.1">
    <property type="nucleotide sequence ID" value="NZ_PGET01000001.1"/>
</dbReference>
<sequence>MEKERNHGKKYSILKRIKYHLSYQEKLEAHLLDYMQEHPELTPEPPSPPPGEFQTIMAELNRRGTETVIGKQLKVLYYGHRLVNTIQKPFLIVMVVLIILAASAIGASAKKALAYRLKEQEAGKSSNEVLKADKMSNAYEEIKEHLGIELLMINSMSHIIGQ</sequence>